<dbReference type="InterPro" id="IPR007474">
    <property type="entry name" value="ApaG_domain"/>
</dbReference>
<evidence type="ECO:0000256" key="2">
    <source>
        <dbReference type="HAMAP-Rule" id="MF_00791"/>
    </source>
</evidence>
<protein>
    <recommendedName>
        <fullName evidence="1 2">Protein ApaG</fullName>
    </recommendedName>
</protein>
<name>A0ABW5CI10_9HYPH</name>
<comment type="caution">
    <text evidence="4">The sequence shown here is derived from an EMBL/GenBank/DDBJ whole genome shotgun (WGS) entry which is preliminary data.</text>
</comment>
<evidence type="ECO:0000256" key="1">
    <source>
        <dbReference type="ARBA" id="ARBA00017693"/>
    </source>
</evidence>
<evidence type="ECO:0000259" key="3">
    <source>
        <dbReference type="PROSITE" id="PS51087"/>
    </source>
</evidence>
<gene>
    <name evidence="2 4" type="primary">apaG</name>
    <name evidence="4" type="ORF">ACFSKQ_01690</name>
</gene>
<dbReference type="PANTHER" id="PTHR14289:SF16">
    <property type="entry name" value="POLYMERASE DELTA-INTERACTING PROTEIN 2"/>
    <property type="match status" value="1"/>
</dbReference>
<dbReference type="Proteomes" id="UP001597371">
    <property type="component" value="Unassembled WGS sequence"/>
</dbReference>
<evidence type="ECO:0000313" key="4">
    <source>
        <dbReference type="EMBL" id="MFD2236172.1"/>
    </source>
</evidence>
<dbReference type="Pfam" id="PF04379">
    <property type="entry name" value="DUF525"/>
    <property type="match status" value="1"/>
</dbReference>
<dbReference type="PROSITE" id="PS51087">
    <property type="entry name" value="APAG"/>
    <property type="match status" value="1"/>
</dbReference>
<evidence type="ECO:0000313" key="5">
    <source>
        <dbReference type="Proteomes" id="UP001597371"/>
    </source>
</evidence>
<accession>A0ABW5CI10</accession>
<dbReference type="PANTHER" id="PTHR14289">
    <property type="entry name" value="F-BOX ONLY PROTEIN 3"/>
    <property type="match status" value="1"/>
</dbReference>
<organism evidence="4 5">
    <name type="scientific">Aureimonas populi</name>
    <dbReference type="NCBI Taxonomy" id="1701758"/>
    <lineage>
        <taxon>Bacteria</taxon>
        <taxon>Pseudomonadati</taxon>
        <taxon>Pseudomonadota</taxon>
        <taxon>Alphaproteobacteria</taxon>
        <taxon>Hyphomicrobiales</taxon>
        <taxon>Aurantimonadaceae</taxon>
        <taxon>Aureimonas</taxon>
    </lineage>
</organism>
<keyword evidence="5" id="KW-1185">Reference proteome</keyword>
<dbReference type="InterPro" id="IPR023065">
    <property type="entry name" value="Uncharacterised_ApaG"/>
</dbReference>
<dbReference type="Gene3D" id="2.60.40.1470">
    <property type="entry name" value="ApaG domain"/>
    <property type="match status" value="1"/>
</dbReference>
<proteinExistence type="inferred from homology"/>
<dbReference type="SUPFAM" id="SSF110069">
    <property type="entry name" value="ApaG-like"/>
    <property type="match status" value="1"/>
</dbReference>
<dbReference type="NCBIfam" id="NF003967">
    <property type="entry name" value="PRK05461.1"/>
    <property type="match status" value="1"/>
</dbReference>
<feature type="domain" description="ApaG" evidence="3">
    <location>
        <begin position="3"/>
        <end position="127"/>
    </location>
</feature>
<reference evidence="5" key="1">
    <citation type="journal article" date="2019" name="Int. J. Syst. Evol. Microbiol.">
        <title>The Global Catalogue of Microorganisms (GCM) 10K type strain sequencing project: providing services to taxonomists for standard genome sequencing and annotation.</title>
        <authorList>
            <consortium name="The Broad Institute Genomics Platform"/>
            <consortium name="The Broad Institute Genome Sequencing Center for Infectious Disease"/>
            <person name="Wu L."/>
            <person name="Ma J."/>
        </authorList>
    </citation>
    <scope>NUCLEOTIDE SEQUENCE [LARGE SCALE GENOMIC DNA]</scope>
    <source>
        <strain evidence="5">ZS-35-S2</strain>
    </source>
</reference>
<dbReference type="EMBL" id="JBHUIJ010000002">
    <property type="protein sequence ID" value="MFD2236172.1"/>
    <property type="molecule type" value="Genomic_DNA"/>
</dbReference>
<dbReference type="HAMAP" id="MF_00791">
    <property type="entry name" value="ApaG"/>
    <property type="match status" value="1"/>
</dbReference>
<dbReference type="InterPro" id="IPR036767">
    <property type="entry name" value="ApaG_sf"/>
</dbReference>
<sequence>MYQETTEGITISVTPSFLKDRSSPEERRWVFAYTIEIANGSDRTVQLRSRYWHIMDESGHVEEVRGIGVVGEEPVLAPGDSFTYTSGCPLGTPSGIMRGHFRMECEDGHAFDACVPAFSLDAPAQPRVLN</sequence>
<dbReference type="RefSeq" id="WP_209735869.1">
    <property type="nucleotide sequence ID" value="NZ_CP072611.1"/>
</dbReference>